<dbReference type="PROSITE" id="PS51384">
    <property type="entry name" value="FAD_FR"/>
    <property type="match status" value="1"/>
</dbReference>
<feature type="domain" description="FAD-binding FR-type" evidence="13">
    <location>
        <begin position="227"/>
        <end position="441"/>
    </location>
</feature>
<dbReference type="Pfam" id="PF00667">
    <property type="entry name" value="FAD_binding_1"/>
    <property type="match status" value="1"/>
</dbReference>
<dbReference type="InterPro" id="IPR029039">
    <property type="entry name" value="Flavoprotein-like_sf"/>
</dbReference>
<evidence type="ECO:0000256" key="7">
    <source>
        <dbReference type="ARBA" id="ARBA00022827"/>
    </source>
</evidence>
<evidence type="ECO:0000313" key="15">
    <source>
        <dbReference type="Proteomes" id="UP000708576"/>
    </source>
</evidence>
<accession>A0ABS5K1K1</accession>
<dbReference type="CDD" id="cd06199">
    <property type="entry name" value="SiR"/>
    <property type="match status" value="1"/>
</dbReference>
<evidence type="ECO:0000256" key="1">
    <source>
        <dbReference type="ARBA" id="ARBA00001917"/>
    </source>
</evidence>
<dbReference type="SUPFAM" id="SSF63380">
    <property type="entry name" value="Riboflavin synthase domain-like"/>
    <property type="match status" value="1"/>
</dbReference>
<comment type="caution">
    <text evidence="14">The sequence shown here is derived from an EMBL/GenBank/DDBJ whole genome shotgun (WGS) entry which is preliminary data.</text>
</comment>
<feature type="domain" description="Flavodoxin-like" evidence="12">
    <location>
        <begin position="64"/>
        <end position="210"/>
    </location>
</feature>
<keyword evidence="8" id="KW-0521">NADP</keyword>
<sequence>MSNVSDNTVLPVELLGKADELIKGLSKNQLVWLGGYLSGLGLQDGHSETAPIEVEEQQSAQTNLTILVGSHSGNSKIVANSIVEQAAANNVKAKVVDMADYKVKQLKEESNILVIVSTHGEGEPPVAAEDLHRLIDTKRAGDLSGVSFAVIAMGDSSYKYFCQTGIDFHERLQKRGAQSLAEPILLDVDFQDHLDDVVSNSLSLFGSKVASASPAKSSDAKIKVHTNSIYQAEVLEKVKLNGKGSNKETYHVELSLEDSGLEYQPGDSLEVYAVNDSKLVKEVIAKLGLDENQLVQVNKEELTLIEALQYHREITVVTLPVVKKLSAYVGESDLNTLLDNIDELDAYLDGRDLLDLLYDFQLELNAQQLVDALRPLVPRAYSISSSQAEVGEEVHLTVGAVRYEKNDRLHEGACSVFLADRIEVEEKVGVRVKQNDGFKLPAEDKPIIMIGPGTGIAPFRSFIQERAEQDASGKNWLFFGDQHFETDFLYQAEWLKYRSSGVLNQIDVAFSRDQEEKVYVQHRLLQKAREIYQWIQDGAYIYVCGDQNSMAKDVRAAFIQILQSEGGLTPEEAEEQLLAFRKENRYQEDVY</sequence>
<evidence type="ECO:0000259" key="13">
    <source>
        <dbReference type="PROSITE" id="PS51384"/>
    </source>
</evidence>
<dbReference type="GO" id="GO:0004783">
    <property type="term" value="F:sulfite reductase (NADPH) activity"/>
    <property type="evidence" value="ECO:0007669"/>
    <property type="project" value="UniProtKB-EC"/>
</dbReference>
<dbReference type="RefSeq" id="WP_212219960.1">
    <property type="nucleotide sequence ID" value="NZ_JAGUCO010000035.1"/>
</dbReference>
<keyword evidence="3" id="KW-0813">Transport</keyword>
<comment type="cofactor">
    <cofactor evidence="1">
        <name>FMN</name>
        <dbReference type="ChEBI" id="CHEBI:58210"/>
    </cofactor>
</comment>
<dbReference type="Gene3D" id="2.40.30.10">
    <property type="entry name" value="Translation factors"/>
    <property type="match status" value="1"/>
</dbReference>
<dbReference type="PIRSF" id="PIRSF000207">
    <property type="entry name" value="SiR-FP_CysJ"/>
    <property type="match status" value="1"/>
</dbReference>
<keyword evidence="11" id="KW-0198">Cysteine biosynthesis</keyword>
<dbReference type="PRINTS" id="PR00371">
    <property type="entry name" value="FPNCR"/>
</dbReference>
<keyword evidence="4" id="KW-0028">Amino-acid biosynthesis</keyword>
<keyword evidence="6" id="KW-0288">FMN</keyword>
<dbReference type="InterPro" id="IPR008254">
    <property type="entry name" value="Flavodoxin/NO_synth"/>
</dbReference>
<comment type="cofactor">
    <cofactor evidence="2">
        <name>FAD</name>
        <dbReference type="ChEBI" id="CHEBI:57692"/>
    </cofactor>
</comment>
<dbReference type="PROSITE" id="PS50902">
    <property type="entry name" value="FLAVODOXIN_LIKE"/>
    <property type="match status" value="1"/>
</dbReference>
<dbReference type="Pfam" id="PF00175">
    <property type="entry name" value="NAD_binding_1"/>
    <property type="match status" value="1"/>
</dbReference>
<evidence type="ECO:0000256" key="6">
    <source>
        <dbReference type="ARBA" id="ARBA00022643"/>
    </source>
</evidence>
<reference evidence="14 15" key="1">
    <citation type="journal article" date="2015" name="Int. J. Syst. Evol. Microbiol.">
        <title>Carboxylicivirga linearis sp. nov., isolated from a sea cucumber culture pond.</title>
        <authorList>
            <person name="Wang F.Q."/>
            <person name="Zhou Y.X."/>
            <person name="Lin X.Z."/>
            <person name="Chen G.J."/>
            <person name="Du Z.J."/>
        </authorList>
    </citation>
    <scope>NUCLEOTIDE SEQUENCE [LARGE SCALE GENOMIC DNA]</scope>
    <source>
        <strain evidence="14 15">FB218</strain>
    </source>
</reference>
<dbReference type="InterPro" id="IPR017938">
    <property type="entry name" value="Riboflavin_synthase-like_b-brl"/>
</dbReference>
<evidence type="ECO:0000256" key="8">
    <source>
        <dbReference type="ARBA" id="ARBA00022857"/>
    </source>
</evidence>
<dbReference type="InterPro" id="IPR001094">
    <property type="entry name" value="Flavdoxin-like"/>
</dbReference>
<dbReference type="Pfam" id="PF00258">
    <property type="entry name" value="Flavodoxin_1"/>
    <property type="match status" value="1"/>
</dbReference>
<evidence type="ECO:0000256" key="3">
    <source>
        <dbReference type="ARBA" id="ARBA00022448"/>
    </source>
</evidence>
<dbReference type="InterPro" id="IPR003097">
    <property type="entry name" value="CysJ-like_FAD-binding"/>
</dbReference>
<dbReference type="InterPro" id="IPR010199">
    <property type="entry name" value="CysJ"/>
</dbReference>
<dbReference type="InterPro" id="IPR039261">
    <property type="entry name" value="FNR_nucleotide-bd"/>
</dbReference>
<dbReference type="PRINTS" id="PR00369">
    <property type="entry name" value="FLAVODOXIN"/>
</dbReference>
<dbReference type="SUPFAM" id="SSF52218">
    <property type="entry name" value="Flavoproteins"/>
    <property type="match status" value="1"/>
</dbReference>
<dbReference type="InterPro" id="IPR001433">
    <property type="entry name" value="OxRdtase_FAD/NAD-bd"/>
</dbReference>
<name>A0ABS5K1K1_9BACT</name>
<evidence type="ECO:0000256" key="4">
    <source>
        <dbReference type="ARBA" id="ARBA00022605"/>
    </source>
</evidence>
<evidence type="ECO:0000259" key="12">
    <source>
        <dbReference type="PROSITE" id="PS50902"/>
    </source>
</evidence>
<dbReference type="InterPro" id="IPR023173">
    <property type="entry name" value="NADPH_Cyt_P450_Rdtase_alpha"/>
</dbReference>
<dbReference type="Gene3D" id="3.40.50.80">
    <property type="entry name" value="Nucleotide-binding domain of ferredoxin-NADP reductase (FNR) module"/>
    <property type="match status" value="1"/>
</dbReference>
<dbReference type="Gene3D" id="1.20.990.10">
    <property type="entry name" value="NADPH-cytochrome p450 Reductase, Chain A, domain 3"/>
    <property type="match status" value="1"/>
</dbReference>
<evidence type="ECO:0000256" key="9">
    <source>
        <dbReference type="ARBA" id="ARBA00022982"/>
    </source>
</evidence>
<dbReference type="NCBIfam" id="TIGR01931">
    <property type="entry name" value="cysJ"/>
    <property type="match status" value="1"/>
</dbReference>
<keyword evidence="9" id="KW-0249">Electron transport</keyword>
<keyword evidence="7" id="KW-0274">FAD</keyword>
<dbReference type="InterPro" id="IPR001709">
    <property type="entry name" value="Flavoprot_Pyr_Nucl_cyt_Rdtase"/>
</dbReference>
<dbReference type="InterPro" id="IPR017927">
    <property type="entry name" value="FAD-bd_FR_type"/>
</dbReference>
<gene>
    <name evidence="14" type="ORF">KEM10_22150</name>
</gene>
<dbReference type="SUPFAM" id="SSF52343">
    <property type="entry name" value="Ferredoxin reductase-like, C-terminal NADP-linked domain"/>
    <property type="match status" value="1"/>
</dbReference>
<dbReference type="EMBL" id="JAGUCO010000035">
    <property type="protein sequence ID" value="MBS2101003.1"/>
    <property type="molecule type" value="Genomic_DNA"/>
</dbReference>
<proteinExistence type="predicted"/>
<dbReference type="PANTHER" id="PTHR19384">
    <property type="entry name" value="NITRIC OXIDE SYNTHASE-RELATED"/>
    <property type="match status" value="1"/>
</dbReference>
<keyword evidence="5" id="KW-0285">Flavoprotein</keyword>
<dbReference type="Proteomes" id="UP000708576">
    <property type="component" value="Unassembled WGS sequence"/>
</dbReference>
<organism evidence="14 15">
    <name type="scientific">Carboxylicivirga linearis</name>
    <dbReference type="NCBI Taxonomy" id="1628157"/>
    <lineage>
        <taxon>Bacteria</taxon>
        <taxon>Pseudomonadati</taxon>
        <taxon>Bacteroidota</taxon>
        <taxon>Bacteroidia</taxon>
        <taxon>Marinilabiliales</taxon>
        <taxon>Marinilabiliaceae</taxon>
        <taxon>Carboxylicivirga</taxon>
    </lineage>
</organism>
<evidence type="ECO:0000256" key="5">
    <source>
        <dbReference type="ARBA" id="ARBA00022630"/>
    </source>
</evidence>
<dbReference type="PANTHER" id="PTHR19384:SF128">
    <property type="entry name" value="NADPH OXIDOREDUCTASE A"/>
    <property type="match status" value="1"/>
</dbReference>
<protein>
    <submittedName>
        <fullName evidence="14">Assimilatory sulfite reductase (NADPH) flavoprotein subunit</fullName>
        <ecNumber evidence="14">1.8.1.2</ecNumber>
    </submittedName>
</protein>
<evidence type="ECO:0000256" key="2">
    <source>
        <dbReference type="ARBA" id="ARBA00001974"/>
    </source>
</evidence>
<keyword evidence="15" id="KW-1185">Reference proteome</keyword>
<evidence type="ECO:0000313" key="14">
    <source>
        <dbReference type="EMBL" id="MBS2101003.1"/>
    </source>
</evidence>
<dbReference type="Gene3D" id="3.40.50.360">
    <property type="match status" value="1"/>
</dbReference>
<evidence type="ECO:0000256" key="10">
    <source>
        <dbReference type="ARBA" id="ARBA00023002"/>
    </source>
</evidence>
<dbReference type="EC" id="1.8.1.2" evidence="14"/>
<evidence type="ECO:0000256" key="11">
    <source>
        <dbReference type="ARBA" id="ARBA00023192"/>
    </source>
</evidence>
<keyword evidence="10 14" id="KW-0560">Oxidoreductase</keyword>